<dbReference type="InterPro" id="IPR023214">
    <property type="entry name" value="HAD_sf"/>
</dbReference>
<dbReference type="PRINTS" id="PR00119">
    <property type="entry name" value="CATATPASE"/>
</dbReference>
<dbReference type="InterPro" id="IPR059000">
    <property type="entry name" value="ATPase_P-type_domA"/>
</dbReference>
<feature type="domain" description="HMA" evidence="20">
    <location>
        <begin position="3"/>
        <end position="68"/>
    </location>
</feature>
<evidence type="ECO:0000256" key="15">
    <source>
        <dbReference type="ARBA" id="ARBA00023008"/>
    </source>
</evidence>
<dbReference type="FunFam" id="3.30.70.100:FF:000005">
    <property type="entry name" value="Copper-exporting P-type ATPase A"/>
    <property type="match status" value="1"/>
</dbReference>
<evidence type="ECO:0000256" key="3">
    <source>
        <dbReference type="ARBA" id="ARBA00012517"/>
    </source>
</evidence>
<keyword evidence="13" id="KW-1278">Translocase</keyword>
<dbReference type="SFLD" id="SFLDS00003">
    <property type="entry name" value="Haloacid_Dehalogenase"/>
    <property type="match status" value="1"/>
</dbReference>
<evidence type="ECO:0000256" key="2">
    <source>
        <dbReference type="ARBA" id="ARBA00006024"/>
    </source>
</evidence>
<dbReference type="InterPro" id="IPR023298">
    <property type="entry name" value="ATPase_P-typ_TM_dom_sf"/>
</dbReference>
<dbReference type="Proteomes" id="UP000034837">
    <property type="component" value="Unassembled WGS sequence"/>
</dbReference>
<dbReference type="InterPro" id="IPR027256">
    <property type="entry name" value="P-typ_ATPase_IB"/>
</dbReference>
<dbReference type="NCBIfam" id="TIGR01494">
    <property type="entry name" value="ATPase_P-type"/>
    <property type="match status" value="1"/>
</dbReference>
<keyword evidence="5 19" id="KW-1003">Cell membrane</keyword>
<feature type="transmembrane region" description="Helical" evidence="19">
    <location>
        <begin position="293"/>
        <end position="313"/>
    </location>
</feature>
<dbReference type="GO" id="GO:0005886">
    <property type="term" value="C:plasma membrane"/>
    <property type="evidence" value="ECO:0007669"/>
    <property type="project" value="UniProtKB-SubCell"/>
</dbReference>
<dbReference type="Pfam" id="PF00403">
    <property type="entry name" value="HMA"/>
    <property type="match status" value="2"/>
</dbReference>
<dbReference type="FunFam" id="2.70.150.10:FF:000002">
    <property type="entry name" value="Copper-transporting ATPase 1, putative"/>
    <property type="match status" value="1"/>
</dbReference>
<dbReference type="PANTHER" id="PTHR43520">
    <property type="entry name" value="ATP7, ISOFORM B"/>
    <property type="match status" value="1"/>
</dbReference>
<dbReference type="InterPro" id="IPR023299">
    <property type="entry name" value="ATPase_P-typ_cyto_dom_N"/>
</dbReference>
<feature type="transmembrane region" description="Helical" evidence="19">
    <location>
        <begin position="361"/>
        <end position="383"/>
    </location>
</feature>
<dbReference type="InterPro" id="IPR036412">
    <property type="entry name" value="HAD-like_sf"/>
</dbReference>
<dbReference type="GO" id="GO:0043682">
    <property type="term" value="F:P-type divalent copper transporter activity"/>
    <property type="evidence" value="ECO:0007669"/>
    <property type="project" value="TreeGrafter"/>
</dbReference>
<feature type="transmembrane region" description="Helical" evidence="19">
    <location>
        <begin position="957"/>
        <end position="975"/>
    </location>
</feature>
<dbReference type="EMBL" id="LCDO01000004">
    <property type="protein sequence ID" value="KKS57015.1"/>
    <property type="molecule type" value="Genomic_DNA"/>
</dbReference>
<name>A0A0G1A7K5_9BACT</name>
<dbReference type="SFLD" id="SFLDF00027">
    <property type="entry name" value="p-type_atpase"/>
    <property type="match status" value="1"/>
</dbReference>
<keyword evidence="11 19" id="KW-0067">ATP-binding</keyword>
<evidence type="ECO:0000256" key="10">
    <source>
        <dbReference type="ARBA" id="ARBA00022796"/>
    </source>
</evidence>
<dbReference type="InterPro" id="IPR018303">
    <property type="entry name" value="ATPase_P-typ_P_site"/>
</dbReference>
<dbReference type="CDD" id="cd00371">
    <property type="entry name" value="HMA"/>
    <property type="match status" value="2"/>
</dbReference>
<keyword evidence="15" id="KW-0186">Copper</keyword>
<gene>
    <name evidence="21" type="ORF">UV20_C0004G0111</name>
</gene>
<dbReference type="InterPro" id="IPR044492">
    <property type="entry name" value="P_typ_ATPase_HD_dom"/>
</dbReference>
<dbReference type="NCBIfam" id="TIGR01525">
    <property type="entry name" value="ATPase-IB_hvy"/>
    <property type="match status" value="1"/>
</dbReference>
<dbReference type="GO" id="GO:0055070">
    <property type="term" value="P:copper ion homeostasis"/>
    <property type="evidence" value="ECO:0007669"/>
    <property type="project" value="TreeGrafter"/>
</dbReference>
<evidence type="ECO:0000313" key="22">
    <source>
        <dbReference type="Proteomes" id="UP000034837"/>
    </source>
</evidence>
<dbReference type="SUPFAM" id="SSF55008">
    <property type="entry name" value="HMA, heavy metal-associated domain"/>
    <property type="match status" value="2"/>
</dbReference>
<dbReference type="Gene3D" id="3.40.1110.10">
    <property type="entry name" value="Calcium-transporting ATPase, cytoplasmic domain N"/>
    <property type="match status" value="1"/>
</dbReference>
<dbReference type="FunFam" id="3.40.50.1000:FF:000144">
    <property type="entry name" value="copper-transporting ATPase 1 isoform X2"/>
    <property type="match status" value="1"/>
</dbReference>
<dbReference type="GO" id="GO:0140581">
    <property type="term" value="F:P-type monovalent copper transporter activity"/>
    <property type="evidence" value="ECO:0007669"/>
    <property type="project" value="UniProtKB-EC"/>
</dbReference>
<keyword evidence="4" id="KW-0813">Transport</keyword>
<keyword evidence="12" id="KW-0460">Magnesium</keyword>
<dbReference type="Gene3D" id="3.30.70.100">
    <property type="match status" value="2"/>
</dbReference>
<dbReference type="InterPro" id="IPR017969">
    <property type="entry name" value="Heavy-metal-associated_CS"/>
</dbReference>
<dbReference type="InterPro" id="IPR008250">
    <property type="entry name" value="ATPase_P-typ_transduc_dom_A_sf"/>
</dbReference>
<accession>A0A0G1A7K5</accession>
<evidence type="ECO:0000313" key="21">
    <source>
        <dbReference type="EMBL" id="KKS57015.1"/>
    </source>
</evidence>
<dbReference type="SFLD" id="SFLDG00002">
    <property type="entry name" value="C1.7:_P-type_atpase_like"/>
    <property type="match status" value="1"/>
</dbReference>
<dbReference type="GO" id="GO:0005507">
    <property type="term" value="F:copper ion binding"/>
    <property type="evidence" value="ECO:0007669"/>
    <property type="project" value="TreeGrafter"/>
</dbReference>
<keyword evidence="16" id="KW-0406">Ion transport</keyword>
<dbReference type="SUPFAM" id="SSF81665">
    <property type="entry name" value="Calcium ATPase, transmembrane domain M"/>
    <property type="match status" value="1"/>
</dbReference>
<evidence type="ECO:0000256" key="7">
    <source>
        <dbReference type="ARBA" id="ARBA00022692"/>
    </source>
</evidence>
<dbReference type="PROSITE" id="PS00154">
    <property type="entry name" value="ATPASE_E1_E2"/>
    <property type="match status" value="1"/>
</dbReference>
<dbReference type="InterPro" id="IPR036163">
    <property type="entry name" value="HMA_dom_sf"/>
</dbReference>
<evidence type="ECO:0000256" key="19">
    <source>
        <dbReference type="RuleBase" id="RU362081"/>
    </source>
</evidence>
<dbReference type="Pfam" id="PF00702">
    <property type="entry name" value="Hydrolase"/>
    <property type="match status" value="1"/>
</dbReference>
<keyword evidence="6" id="KW-0597">Phosphoprotein</keyword>
<keyword evidence="7 19" id="KW-0812">Transmembrane</keyword>
<feature type="transmembrane region" description="Helical" evidence="19">
    <location>
        <begin position="403"/>
        <end position="421"/>
    </location>
</feature>
<keyword evidence="9 19" id="KW-0547">Nucleotide-binding</keyword>
<dbReference type="GO" id="GO:0005524">
    <property type="term" value="F:ATP binding"/>
    <property type="evidence" value="ECO:0007669"/>
    <property type="project" value="UniProtKB-UniRule"/>
</dbReference>
<dbReference type="PANTHER" id="PTHR43520:SF8">
    <property type="entry name" value="P-TYPE CU(+) TRANSPORTER"/>
    <property type="match status" value="1"/>
</dbReference>
<evidence type="ECO:0000256" key="1">
    <source>
        <dbReference type="ARBA" id="ARBA00004651"/>
    </source>
</evidence>
<dbReference type="PROSITE" id="PS01229">
    <property type="entry name" value="COF_2"/>
    <property type="match status" value="1"/>
</dbReference>
<evidence type="ECO:0000256" key="13">
    <source>
        <dbReference type="ARBA" id="ARBA00022967"/>
    </source>
</evidence>
<reference evidence="21 22" key="1">
    <citation type="journal article" date="2015" name="Nature">
        <title>rRNA introns, odd ribosomes, and small enigmatic genomes across a large radiation of phyla.</title>
        <authorList>
            <person name="Brown C.T."/>
            <person name="Hug L.A."/>
            <person name="Thomas B.C."/>
            <person name="Sharon I."/>
            <person name="Castelle C.J."/>
            <person name="Singh A."/>
            <person name="Wilkins M.J."/>
            <person name="Williams K.H."/>
            <person name="Banfield J.F."/>
        </authorList>
    </citation>
    <scope>NUCLEOTIDE SEQUENCE [LARGE SCALE GENOMIC DNA]</scope>
</reference>
<evidence type="ECO:0000256" key="16">
    <source>
        <dbReference type="ARBA" id="ARBA00023065"/>
    </source>
</evidence>
<dbReference type="InterPro" id="IPR006121">
    <property type="entry name" value="HMA_dom"/>
</dbReference>
<evidence type="ECO:0000256" key="5">
    <source>
        <dbReference type="ARBA" id="ARBA00022475"/>
    </source>
</evidence>
<evidence type="ECO:0000256" key="12">
    <source>
        <dbReference type="ARBA" id="ARBA00022842"/>
    </source>
</evidence>
<evidence type="ECO:0000259" key="20">
    <source>
        <dbReference type="PROSITE" id="PS50846"/>
    </source>
</evidence>
<feature type="transmembrane region" description="Helical" evidence="19">
    <location>
        <begin position="928"/>
        <end position="950"/>
    </location>
</feature>
<dbReference type="PROSITE" id="PS50846">
    <property type="entry name" value="HMA_2"/>
    <property type="match status" value="2"/>
</dbReference>
<dbReference type="Gene3D" id="3.40.50.1000">
    <property type="entry name" value="HAD superfamily/HAD-like"/>
    <property type="match status" value="1"/>
</dbReference>
<dbReference type="Pfam" id="PF00122">
    <property type="entry name" value="E1-E2_ATPase"/>
    <property type="match status" value="1"/>
</dbReference>
<feature type="transmembrane region" description="Helical" evidence="19">
    <location>
        <begin position="899"/>
        <end position="922"/>
    </location>
</feature>
<comment type="subcellular location">
    <subcellularLocation>
        <location evidence="1">Cell membrane</location>
        <topology evidence="1">Multi-pass membrane protein</topology>
    </subcellularLocation>
</comment>
<evidence type="ECO:0000256" key="4">
    <source>
        <dbReference type="ARBA" id="ARBA00022448"/>
    </source>
</evidence>
<feature type="transmembrane region" description="Helical" evidence="19">
    <location>
        <begin position="555"/>
        <end position="577"/>
    </location>
</feature>
<sequence length="1212" mass="131441">MEKTVKLHIEGMHCGSCEKIIEMELLDVPGIKSAKINFQTGTGDVITESNVNSEQITAAVFRAGYKGDVLNEESPEFDTQAKEDEKSDVVIEKTFVDAESPFKIKLESSVIADGEFSQENNTPIFKGKINQIKKGEFEIPQGRSDIEKAIQNIINSSKIGQIFGLFSSDSNLSVSNVKNSLPSQNIREDKEVAKIEIKEDKQKGDQNVNLILSGMHCASCALVIEKSLKKVSGVKDANVNFNAEKARVIFDSSKSGVNDLIQAVKTAGYKAQIADNSDPEEERKRKAKEIKSYQNRFLVSLILSLPMLYFMLFDFFKFIPLRGLLLPYIGIISLLLTIPVQFIIGAGFYKGMWSSLKMKTFNMDSLIAIGTSTAFFYSLAQFLIYAIKNASVIGLNGSKIPELYFETAAFLITFVILGKWLETKAKGKTSDAIKKLMGLQPKTARIVRGNETVDIDIDQVKKGDIILVRPGEKIPVDGVITKGRSSVDESMLTGESIPVEKNVGDKVIGATINKHGSFEFEATRVGNETALAQIIRLIEEAQGSKAPIQAMADKISAWFVPIVLVLAALTFVVWFFFLGASLSFALMAFTSVIVIACPCALGLATPTAIMVGTGKGAEYGVLIKGGEPLEAANKIGAIVFDKTGTLTNGKPEVTDIISLSLLDEEEITSIASGLEKLSEHPLAEAIVKYAEEESISIPEVLDFKAIPGHGVEGNAKGTTYYFGNRKLISDKLGLDIEKAERKVRKLEEAGKTVMILASEKEIVGLIAVADTLKTSSLEAIQKLQKRGIDVYMITGDNRRTADAIAKQVGITNVLAEVLPEDKANEVKKIQQTGKRVAMVGDGINDAPALAQADLGIAMGGGTDVAMETGGIVIIKNDLRDVLTAISLSRDTMGKIKQNMFFALFYNVIGIPIAARVFAGLGLVLKPELAGLAMAFSSISVVTNSLLLKYYKPNKRNYVSMVAPFVLAIIFALVFVEFGRISSSMAASEGMNKVLVSQEAENEIVGLMTNNTNKIAFTADGTPKLFLGLSQLNGVKATEGSVISGDYQIVIGSEEATMMKKEGLFKNVGDTLNNFFGIPYVTVAGILEPTGTILDYYHIMNSNTLNLVSSTVDIKLVKSGREIKMFYKVNENVPVKFSNQIVSFAPVNINGVEYSPIYIGADEAKVMIDEKLFKDAGDRINNFFGSNVIVAGILPNTGTVLDKLHFVSSSSSL</sequence>
<dbReference type="Gene3D" id="2.70.150.10">
    <property type="entry name" value="Calcium-transporting ATPase, cytoplasmic transduction domain A"/>
    <property type="match status" value="1"/>
</dbReference>
<dbReference type="CDD" id="cd02094">
    <property type="entry name" value="P-type_ATPase_Cu-like"/>
    <property type="match status" value="1"/>
</dbReference>
<dbReference type="PATRIC" id="fig|1619039.3.peg.671"/>
<dbReference type="GO" id="GO:0016887">
    <property type="term" value="F:ATP hydrolysis activity"/>
    <property type="evidence" value="ECO:0007669"/>
    <property type="project" value="InterPro"/>
</dbReference>
<dbReference type="SUPFAM" id="SSF81653">
    <property type="entry name" value="Calcium ATPase, transduction domain A"/>
    <property type="match status" value="1"/>
</dbReference>
<evidence type="ECO:0000256" key="11">
    <source>
        <dbReference type="ARBA" id="ARBA00022840"/>
    </source>
</evidence>
<organism evidence="21 22">
    <name type="scientific">Candidatus Magasanikbacteria bacterium GW2011_GWA2_42_32</name>
    <dbReference type="NCBI Taxonomy" id="1619039"/>
    <lineage>
        <taxon>Bacteria</taxon>
        <taxon>Candidatus Magasanikiibacteriota</taxon>
    </lineage>
</organism>
<protein>
    <recommendedName>
        <fullName evidence="3">P-type Cu(+) transporter</fullName>
        <ecNumber evidence="3">7.2.2.8</ecNumber>
    </recommendedName>
</protein>
<proteinExistence type="inferred from homology"/>
<dbReference type="PROSITE" id="PS01047">
    <property type="entry name" value="HMA_1"/>
    <property type="match status" value="2"/>
</dbReference>
<evidence type="ECO:0000256" key="17">
    <source>
        <dbReference type="ARBA" id="ARBA00023136"/>
    </source>
</evidence>
<feature type="transmembrane region" description="Helical" evidence="19">
    <location>
        <begin position="583"/>
        <end position="605"/>
    </location>
</feature>
<dbReference type="InterPro" id="IPR001757">
    <property type="entry name" value="P_typ_ATPase"/>
</dbReference>
<evidence type="ECO:0000256" key="6">
    <source>
        <dbReference type="ARBA" id="ARBA00022553"/>
    </source>
</evidence>
<feature type="transmembrane region" description="Helical" evidence="19">
    <location>
        <begin position="325"/>
        <end position="349"/>
    </location>
</feature>
<evidence type="ECO:0000256" key="18">
    <source>
        <dbReference type="ARBA" id="ARBA00049289"/>
    </source>
</evidence>
<keyword evidence="10" id="KW-0187">Copper transport</keyword>
<evidence type="ECO:0000256" key="9">
    <source>
        <dbReference type="ARBA" id="ARBA00022741"/>
    </source>
</evidence>
<keyword evidence="8 19" id="KW-0479">Metal-binding</keyword>
<dbReference type="AlphaFoldDB" id="A0A0G1A7K5"/>
<dbReference type="PRINTS" id="PR00943">
    <property type="entry name" value="CUATPASE"/>
</dbReference>
<evidence type="ECO:0000256" key="14">
    <source>
        <dbReference type="ARBA" id="ARBA00022989"/>
    </source>
</evidence>
<evidence type="ECO:0000256" key="8">
    <source>
        <dbReference type="ARBA" id="ARBA00022723"/>
    </source>
</evidence>
<keyword evidence="17 19" id="KW-0472">Membrane</keyword>
<keyword evidence="14 19" id="KW-1133">Transmembrane helix</keyword>
<comment type="catalytic activity">
    <reaction evidence="18">
        <text>Cu(+)(in) + ATP + H2O = Cu(+)(out) + ADP + phosphate + H(+)</text>
        <dbReference type="Rhea" id="RHEA:25792"/>
        <dbReference type="ChEBI" id="CHEBI:15377"/>
        <dbReference type="ChEBI" id="CHEBI:15378"/>
        <dbReference type="ChEBI" id="CHEBI:30616"/>
        <dbReference type="ChEBI" id="CHEBI:43474"/>
        <dbReference type="ChEBI" id="CHEBI:49552"/>
        <dbReference type="ChEBI" id="CHEBI:456216"/>
        <dbReference type="EC" id="7.2.2.8"/>
    </reaction>
</comment>
<dbReference type="SUPFAM" id="SSF56784">
    <property type="entry name" value="HAD-like"/>
    <property type="match status" value="1"/>
</dbReference>
<feature type="domain" description="HMA" evidence="20">
    <location>
        <begin position="206"/>
        <end position="272"/>
    </location>
</feature>
<dbReference type="NCBIfam" id="TIGR01511">
    <property type="entry name" value="ATPase-IB1_Cu"/>
    <property type="match status" value="1"/>
</dbReference>
<comment type="similarity">
    <text evidence="2 19">Belongs to the cation transport ATPase (P-type) (TC 3.A.3) family. Type IB subfamily.</text>
</comment>
<comment type="caution">
    <text evidence="21">The sequence shown here is derived from an EMBL/GenBank/DDBJ whole genome shotgun (WGS) entry which is preliminary data.</text>
</comment>
<dbReference type="EC" id="7.2.2.8" evidence="3"/>